<sequence length="312" mass="36260">MNSFEMNLNEYQELNEDEEMESNASNNDSDDKKFMFNLECYICKIKFGDAISAQKHFLKHHKHSNYKGMVSIMKNNDQNLDENASLSNGQPTTTNQKKVFDINAKNVHVCNFCGYKTRWISELERHIRVHSKDKPFKCLYCNFRSKWKGDLNRHIQRYHSNESNLQDMESSDNSNNGGGGILSNDMSQNDAMNEDSCMTTADYEMSEMDDDNTGLSQDDQLNPNDNELFDLDNSEIVNGNTAKMYKCTYCDFMCSTASRFHVHYVQHLNTKPFQCSICGHRSNWEWDVTKHIKMKAQRDPIHEKAHPVLIHD</sequence>
<dbReference type="Pfam" id="PF13909">
    <property type="entry name" value="zf-H2C2_5"/>
    <property type="match status" value="1"/>
</dbReference>
<dbReference type="GO" id="GO:0008270">
    <property type="term" value="F:zinc ion binding"/>
    <property type="evidence" value="ECO:0007669"/>
    <property type="project" value="UniProtKB-KW"/>
</dbReference>
<protein>
    <recommendedName>
        <fullName evidence="8">C2H2-type domain-containing protein</fullName>
    </recommendedName>
</protein>
<feature type="domain" description="C2H2-type" evidence="8">
    <location>
        <begin position="136"/>
        <end position="164"/>
    </location>
</feature>
<keyword evidence="1" id="KW-0479">Metal-binding</keyword>
<evidence type="ECO:0000256" key="1">
    <source>
        <dbReference type="ARBA" id="ARBA00022723"/>
    </source>
</evidence>
<reference evidence="9 10" key="1">
    <citation type="submission" date="2017-03" db="EMBL/GenBank/DDBJ databases">
        <title>Genome Survey of Euroglyphus maynei.</title>
        <authorList>
            <person name="Arlian L.G."/>
            <person name="Morgan M.S."/>
            <person name="Rider S.D."/>
        </authorList>
    </citation>
    <scope>NUCLEOTIDE SEQUENCE [LARGE SCALE GENOMIC DNA]</scope>
    <source>
        <strain evidence="9">Arlian Lab</strain>
        <tissue evidence="9">Whole body</tissue>
    </source>
</reference>
<evidence type="ECO:0000256" key="4">
    <source>
        <dbReference type="ARBA" id="ARBA00022833"/>
    </source>
</evidence>
<dbReference type="InterPro" id="IPR013087">
    <property type="entry name" value="Znf_C2H2_type"/>
</dbReference>
<dbReference type="PROSITE" id="PS00028">
    <property type="entry name" value="ZINC_FINGER_C2H2_1"/>
    <property type="match status" value="1"/>
</dbReference>
<evidence type="ECO:0000256" key="6">
    <source>
        <dbReference type="SAM" id="Coils"/>
    </source>
</evidence>
<evidence type="ECO:0000259" key="8">
    <source>
        <dbReference type="PROSITE" id="PS50157"/>
    </source>
</evidence>
<accession>A0A1Y3BF37</accession>
<dbReference type="Gene3D" id="3.30.160.60">
    <property type="entry name" value="Classic Zinc Finger"/>
    <property type="match status" value="3"/>
</dbReference>
<evidence type="ECO:0000313" key="9">
    <source>
        <dbReference type="EMBL" id="OTF79530.1"/>
    </source>
</evidence>
<dbReference type="EMBL" id="MUJZ01022647">
    <property type="protein sequence ID" value="OTF79530.1"/>
    <property type="molecule type" value="Genomic_DNA"/>
</dbReference>
<dbReference type="PROSITE" id="PS50157">
    <property type="entry name" value="ZINC_FINGER_C2H2_2"/>
    <property type="match status" value="3"/>
</dbReference>
<dbReference type="PANTHER" id="PTHR24379:SF121">
    <property type="entry name" value="C2H2-TYPE DOMAIN-CONTAINING PROTEIN"/>
    <property type="match status" value="1"/>
</dbReference>
<organism evidence="9 10">
    <name type="scientific">Euroglyphus maynei</name>
    <name type="common">Mayne's house dust mite</name>
    <dbReference type="NCBI Taxonomy" id="6958"/>
    <lineage>
        <taxon>Eukaryota</taxon>
        <taxon>Metazoa</taxon>
        <taxon>Ecdysozoa</taxon>
        <taxon>Arthropoda</taxon>
        <taxon>Chelicerata</taxon>
        <taxon>Arachnida</taxon>
        <taxon>Acari</taxon>
        <taxon>Acariformes</taxon>
        <taxon>Sarcoptiformes</taxon>
        <taxon>Astigmata</taxon>
        <taxon>Psoroptidia</taxon>
        <taxon>Analgoidea</taxon>
        <taxon>Pyroglyphidae</taxon>
        <taxon>Pyroglyphinae</taxon>
        <taxon>Euroglyphus</taxon>
    </lineage>
</organism>
<feature type="domain" description="C2H2-type" evidence="8">
    <location>
        <begin position="108"/>
        <end position="135"/>
    </location>
</feature>
<feature type="coiled-coil region" evidence="6">
    <location>
        <begin position="1"/>
        <end position="28"/>
    </location>
</feature>
<feature type="domain" description="C2H2-type" evidence="8">
    <location>
        <begin position="245"/>
        <end position="272"/>
    </location>
</feature>
<dbReference type="SUPFAM" id="SSF57667">
    <property type="entry name" value="beta-beta-alpha zinc fingers"/>
    <property type="match status" value="2"/>
</dbReference>
<dbReference type="AlphaFoldDB" id="A0A1Y3BF37"/>
<feature type="non-terminal residue" evidence="9">
    <location>
        <position position="312"/>
    </location>
</feature>
<feature type="region of interest" description="Disordered" evidence="7">
    <location>
        <begin position="162"/>
        <end position="190"/>
    </location>
</feature>
<dbReference type="SMART" id="SM00355">
    <property type="entry name" value="ZnF_C2H2"/>
    <property type="match status" value="5"/>
</dbReference>
<evidence type="ECO:0000313" key="10">
    <source>
        <dbReference type="Proteomes" id="UP000194236"/>
    </source>
</evidence>
<comment type="caution">
    <text evidence="9">The sequence shown here is derived from an EMBL/GenBank/DDBJ whole genome shotgun (WGS) entry which is preliminary data.</text>
</comment>
<dbReference type="Proteomes" id="UP000194236">
    <property type="component" value="Unassembled WGS sequence"/>
</dbReference>
<proteinExistence type="predicted"/>
<keyword evidence="6" id="KW-0175">Coiled coil</keyword>
<dbReference type="OrthoDB" id="6417347at2759"/>
<dbReference type="PANTHER" id="PTHR24379">
    <property type="entry name" value="KRAB AND ZINC FINGER DOMAIN-CONTAINING"/>
    <property type="match status" value="1"/>
</dbReference>
<name>A0A1Y3BF37_EURMA</name>
<evidence type="ECO:0000256" key="5">
    <source>
        <dbReference type="PROSITE-ProRule" id="PRU00042"/>
    </source>
</evidence>
<keyword evidence="4" id="KW-0862">Zinc</keyword>
<gene>
    <name evidence="9" type="ORF">BLA29_007345</name>
</gene>
<dbReference type="InterPro" id="IPR036236">
    <property type="entry name" value="Znf_C2H2_sf"/>
</dbReference>
<evidence type="ECO:0000256" key="7">
    <source>
        <dbReference type="SAM" id="MobiDB-lite"/>
    </source>
</evidence>
<keyword evidence="2" id="KW-0677">Repeat</keyword>
<evidence type="ECO:0000256" key="2">
    <source>
        <dbReference type="ARBA" id="ARBA00022737"/>
    </source>
</evidence>
<evidence type="ECO:0000256" key="3">
    <source>
        <dbReference type="ARBA" id="ARBA00022771"/>
    </source>
</evidence>
<keyword evidence="10" id="KW-1185">Reference proteome</keyword>
<keyword evidence="3 5" id="KW-0863">Zinc-finger</keyword>